<feature type="repeat" description="RCC1" evidence="2">
    <location>
        <begin position="412"/>
        <end position="466"/>
    </location>
</feature>
<name>A0A8J9VSK4_BRALA</name>
<dbReference type="PROSITE" id="PS50012">
    <property type="entry name" value="RCC1_3"/>
    <property type="match status" value="5"/>
</dbReference>
<dbReference type="PANTHER" id="PTHR46207:SF1">
    <property type="entry name" value="PROTEIN RCC2"/>
    <property type="match status" value="1"/>
</dbReference>
<evidence type="ECO:0000256" key="3">
    <source>
        <dbReference type="SAM" id="MobiDB-lite"/>
    </source>
</evidence>
<proteinExistence type="predicted"/>
<evidence type="ECO:0000313" key="5">
    <source>
        <dbReference type="EMBL" id="CAH1239967.1"/>
    </source>
</evidence>
<dbReference type="Pfam" id="PF25390">
    <property type="entry name" value="WD40_RLD"/>
    <property type="match status" value="1"/>
</dbReference>
<reference evidence="5" key="1">
    <citation type="submission" date="2022-01" db="EMBL/GenBank/DDBJ databases">
        <authorList>
            <person name="Braso-Vives M."/>
        </authorList>
    </citation>
    <scope>NUCLEOTIDE SEQUENCE</scope>
</reference>
<dbReference type="PANTHER" id="PTHR46207">
    <property type="entry name" value="PROTEIN RCC2"/>
    <property type="match status" value="1"/>
</dbReference>
<gene>
    <name evidence="5" type="primary">RCC2</name>
    <name evidence="5" type="ORF">BLAG_LOCUS4097</name>
</gene>
<feature type="region of interest" description="Disordered" evidence="3">
    <location>
        <begin position="1"/>
        <end position="60"/>
    </location>
</feature>
<dbReference type="Gene3D" id="2.130.10.30">
    <property type="entry name" value="Regulator of chromosome condensation 1/beta-lactamase-inhibitor protein II"/>
    <property type="match status" value="2"/>
</dbReference>
<dbReference type="InterPro" id="IPR009091">
    <property type="entry name" value="RCC1/BLIP-II"/>
</dbReference>
<keyword evidence="6" id="KW-1185">Reference proteome</keyword>
<dbReference type="AlphaFoldDB" id="A0A8J9VSK4"/>
<evidence type="ECO:0000259" key="4">
    <source>
        <dbReference type="Pfam" id="PF25390"/>
    </source>
</evidence>
<sequence length="484" mass="52157">MPPKKRKAGEEEPQASKKGKSDENGEEVSGEGAAAEADNGHGAAAETSQPAAADKPPFKLEGSKVSGELLICGGTNWDLIGRNQLPKNATGSANRGQNLWGPHRYGSMSDIRVRSVFSGPTSVHSVLITEDGKAMSWGRNDKGQLGHGDTKRVDVPTIIESLAGFNIVEAACGRNHTLCLTDDGKVFAFGENKMGQLGLGSENAAVPSPTQIVYTGPPVVKVACGAEFSMVVDCRGALYSFGCPEYGQLGNNTDGQYFVKSNKMAYDCELVPRRISVFIEKTKDGFVNPITNVHLVDIKCGTNHTVALDKQKRVFTWGFGGYGRLGHSVQKDEHVPRLVKMFDYPGRGAKTIYAGAFYSMAILDNGGQLYLWGQTKATGEANMYPKPIQDLSNWDVRSVGCSNRSIVVAADESTISWGPSPTYGELGYGENKAKSSTTPKEVKTLDGIYIHKVSCGYGHTIFIARNDSEEDKAKIKAIPEYNPK</sequence>
<evidence type="ECO:0000313" key="6">
    <source>
        <dbReference type="Proteomes" id="UP000838412"/>
    </source>
</evidence>
<dbReference type="InterPro" id="IPR028641">
    <property type="entry name" value="RCC2"/>
</dbReference>
<feature type="repeat" description="RCC1" evidence="2">
    <location>
        <begin position="132"/>
        <end position="183"/>
    </location>
</feature>
<dbReference type="GO" id="GO:0031267">
    <property type="term" value="F:small GTPase binding"/>
    <property type="evidence" value="ECO:0007669"/>
    <property type="project" value="TreeGrafter"/>
</dbReference>
<dbReference type="SUPFAM" id="SSF50985">
    <property type="entry name" value="RCC1/BLIP-II"/>
    <property type="match status" value="1"/>
</dbReference>
<feature type="repeat" description="RCC1" evidence="2">
    <location>
        <begin position="236"/>
        <end position="311"/>
    </location>
</feature>
<protein>
    <submittedName>
        <fullName evidence="5">RCC2 protein</fullName>
    </submittedName>
</protein>
<organism evidence="5 6">
    <name type="scientific">Branchiostoma lanceolatum</name>
    <name type="common">Common lancelet</name>
    <name type="synonym">Amphioxus lanceolatum</name>
    <dbReference type="NCBI Taxonomy" id="7740"/>
    <lineage>
        <taxon>Eukaryota</taxon>
        <taxon>Metazoa</taxon>
        <taxon>Chordata</taxon>
        <taxon>Cephalochordata</taxon>
        <taxon>Leptocardii</taxon>
        <taxon>Amphioxiformes</taxon>
        <taxon>Branchiostomatidae</taxon>
        <taxon>Branchiostoma</taxon>
    </lineage>
</organism>
<accession>A0A8J9VSK4</accession>
<dbReference type="Proteomes" id="UP000838412">
    <property type="component" value="Chromosome 11"/>
</dbReference>
<dbReference type="GO" id="GO:0016020">
    <property type="term" value="C:membrane"/>
    <property type="evidence" value="ECO:0007669"/>
    <property type="project" value="TreeGrafter"/>
</dbReference>
<evidence type="ECO:0000256" key="1">
    <source>
        <dbReference type="ARBA" id="ARBA00022737"/>
    </source>
</evidence>
<dbReference type="OrthoDB" id="297375at2759"/>
<feature type="repeat" description="RCC1" evidence="2">
    <location>
        <begin position="312"/>
        <end position="365"/>
    </location>
</feature>
<evidence type="ECO:0000256" key="2">
    <source>
        <dbReference type="PROSITE-ProRule" id="PRU00235"/>
    </source>
</evidence>
<feature type="compositionally biased region" description="Low complexity" evidence="3">
    <location>
        <begin position="30"/>
        <end position="46"/>
    </location>
</feature>
<dbReference type="PROSITE" id="PS00626">
    <property type="entry name" value="RCC1_2"/>
    <property type="match status" value="2"/>
</dbReference>
<feature type="domain" description="RCC1-like" evidence="4">
    <location>
        <begin position="102"/>
        <end position="462"/>
    </location>
</feature>
<dbReference type="PRINTS" id="PR00633">
    <property type="entry name" value="RCCNDNSATION"/>
</dbReference>
<feature type="repeat" description="RCC1" evidence="2">
    <location>
        <begin position="184"/>
        <end position="235"/>
    </location>
</feature>
<keyword evidence="1" id="KW-0677">Repeat</keyword>
<dbReference type="EMBL" id="OV696696">
    <property type="protein sequence ID" value="CAH1239967.1"/>
    <property type="molecule type" value="Genomic_DNA"/>
</dbReference>
<dbReference type="InterPro" id="IPR000408">
    <property type="entry name" value="Reg_chr_condens"/>
</dbReference>
<dbReference type="InterPro" id="IPR058923">
    <property type="entry name" value="RCC1-like_dom"/>
</dbReference>